<feature type="signal peptide" evidence="2">
    <location>
        <begin position="1"/>
        <end position="19"/>
    </location>
</feature>
<evidence type="ECO:0000256" key="2">
    <source>
        <dbReference type="RuleBase" id="RU365009"/>
    </source>
</evidence>
<dbReference type="Pfam" id="PF01185">
    <property type="entry name" value="Hydrophobin"/>
    <property type="match status" value="1"/>
</dbReference>
<keyword evidence="1 2" id="KW-1015">Disulfide bond</keyword>
<dbReference type="GO" id="GO:0009277">
    <property type="term" value="C:fungal-type cell wall"/>
    <property type="evidence" value="ECO:0007669"/>
    <property type="project" value="InterPro"/>
</dbReference>
<reference evidence="4" key="1">
    <citation type="journal article" date="2020" name="Stud. Mycol.">
        <title>101 Dothideomycetes genomes: A test case for predicting lifestyles and emergence of pathogens.</title>
        <authorList>
            <person name="Haridas S."/>
            <person name="Albert R."/>
            <person name="Binder M."/>
            <person name="Bloem J."/>
            <person name="LaButti K."/>
            <person name="Salamov A."/>
            <person name="Andreopoulos B."/>
            <person name="Baker S."/>
            <person name="Barry K."/>
            <person name="Bills G."/>
            <person name="Bluhm B."/>
            <person name="Cannon C."/>
            <person name="Castanera R."/>
            <person name="Culley D."/>
            <person name="Daum C."/>
            <person name="Ezra D."/>
            <person name="Gonzalez J."/>
            <person name="Henrissat B."/>
            <person name="Kuo A."/>
            <person name="Liang C."/>
            <person name="Lipzen A."/>
            <person name="Lutzoni F."/>
            <person name="Magnuson J."/>
            <person name="Mondo S."/>
            <person name="Nolan M."/>
            <person name="Ohm R."/>
            <person name="Pangilinan J."/>
            <person name="Park H.-J."/>
            <person name="Ramirez L."/>
            <person name="Alfaro M."/>
            <person name="Sun H."/>
            <person name="Tritt A."/>
            <person name="Yoshinaga Y."/>
            <person name="Zwiers L.-H."/>
            <person name="Turgeon B."/>
            <person name="Goodwin S."/>
            <person name="Spatafora J."/>
            <person name="Crous P."/>
            <person name="Grigoriev I."/>
        </authorList>
    </citation>
    <scope>NUCLEOTIDE SEQUENCE [LARGE SCALE GENOMIC DNA]</scope>
    <source>
        <strain evidence="4">CBS 304.66</strain>
    </source>
</reference>
<evidence type="ECO:0000313" key="3">
    <source>
        <dbReference type="EMBL" id="KAF2268044.1"/>
    </source>
</evidence>
<protein>
    <recommendedName>
        <fullName evidence="2">Hydrophobin</fullName>
    </recommendedName>
</protein>
<keyword evidence="2" id="KW-0134">Cell wall</keyword>
<keyword evidence="2" id="KW-0732">Signal</keyword>
<proteinExistence type="inferred from homology"/>
<feature type="chain" id="PRO_5040535913" description="Hydrophobin" evidence="2">
    <location>
        <begin position="20"/>
        <end position="112"/>
    </location>
</feature>
<dbReference type="GO" id="GO:0005199">
    <property type="term" value="F:structural constituent of cell wall"/>
    <property type="evidence" value="ECO:0007669"/>
    <property type="project" value="InterPro"/>
</dbReference>
<dbReference type="AlphaFoldDB" id="A0A9P4KF74"/>
<dbReference type="EMBL" id="ML986588">
    <property type="protein sequence ID" value="KAF2268044.1"/>
    <property type="molecule type" value="Genomic_DNA"/>
</dbReference>
<gene>
    <name evidence="3" type="ORF">CC78DRAFT_576593</name>
</gene>
<comment type="caution">
    <text evidence="3">The sequence shown here is derived from an EMBL/GenBank/DDBJ whole genome shotgun (WGS) entry which is preliminary data.</text>
</comment>
<organism evidence="3 4">
    <name type="scientific">Lojkania enalia</name>
    <dbReference type="NCBI Taxonomy" id="147567"/>
    <lineage>
        <taxon>Eukaryota</taxon>
        <taxon>Fungi</taxon>
        <taxon>Dikarya</taxon>
        <taxon>Ascomycota</taxon>
        <taxon>Pezizomycotina</taxon>
        <taxon>Dothideomycetes</taxon>
        <taxon>Pleosporomycetidae</taxon>
        <taxon>Pleosporales</taxon>
        <taxon>Pleosporales incertae sedis</taxon>
        <taxon>Lojkania</taxon>
    </lineage>
</organism>
<keyword evidence="2" id="KW-0964">Secreted</keyword>
<dbReference type="Proteomes" id="UP000800093">
    <property type="component" value="Unassembled WGS sequence"/>
</dbReference>
<dbReference type="InterPro" id="IPR001338">
    <property type="entry name" value="Class_I_Hydrophobin"/>
</dbReference>
<keyword evidence="4" id="KW-1185">Reference proteome</keyword>
<name>A0A9P4KF74_9PLEO</name>
<sequence>MKAVFSILALATLSTAMVARTPPKGIPEADEACGDNVVSCCNPTNKESSSGLISAIAGPILANGCVGVGANALNILSGITDTATMCGDNEVKCCSGNKNTGLLVVDLQCTSL</sequence>
<dbReference type="OrthoDB" id="3763335at2759"/>
<comment type="subcellular location">
    <subcellularLocation>
        <location evidence="2">Secreted</location>
        <location evidence="2">Cell wall</location>
    </subcellularLocation>
</comment>
<accession>A0A9P4KF74</accession>
<comment type="similarity">
    <text evidence="2">Belongs to the fungal hydrophobin family.</text>
</comment>
<evidence type="ECO:0000256" key="1">
    <source>
        <dbReference type="ARBA" id="ARBA00023157"/>
    </source>
</evidence>
<evidence type="ECO:0000313" key="4">
    <source>
        <dbReference type="Proteomes" id="UP000800093"/>
    </source>
</evidence>